<keyword evidence="1" id="KW-0812">Transmembrane</keyword>
<proteinExistence type="predicted"/>
<dbReference type="RefSeq" id="WP_101540273.1">
    <property type="nucleotide sequence ID" value="NZ_PKGS01000003.1"/>
</dbReference>
<name>A0A2I1M8Z6_9FIRM</name>
<keyword evidence="1" id="KW-0472">Membrane</keyword>
<feature type="transmembrane region" description="Helical" evidence="1">
    <location>
        <begin position="127"/>
        <end position="149"/>
    </location>
</feature>
<evidence type="ECO:0000313" key="3">
    <source>
        <dbReference type="Proteomes" id="UP000234335"/>
    </source>
</evidence>
<feature type="transmembrane region" description="Helical" evidence="1">
    <location>
        <begin position="47"/>
        <end position="68"/>
    </location>
</feature>
<reference evidence="2 3" key="1">
    <citation type="submission" date="2017-12" db="EMBL/GenBank/DDBJ databases">
        <title>Phylogenetic diversity of female urinary microbiome.</title>
        <authorList>
            <person name="Thomas-White K."/>
            <person name="Wolfe A.J."/>
        </authorList>
    </citation>
    <scope>NUCLEOTIDE SEQUENCE [LARGE SCALE GENOMIC DNA]</scope>
    <source>
        <strain evidence="2 3">UMB0119</strain>
    </source>
</reference>
<dbReference type="AlphaFoldDB" id="A0A2I1M8Z6"/>
<keyword evidence="3" id="KW-1185">Reference proteome</keyword>
<evidence type="ECO:0008006" key="4">
    <source>
        <dbReference type="Google" id="ProtNLM"/>
    </source>
</evidence>
<organism evidence="2 3">
    <name type="scientific">Anaerococcus octavius</name>
    <dbReference type="NCBI Taxonomy" id="54007"/>
    <lineage>
        <taxon>Bacteria</taxon>
        <taxon>Bacillati</taxon>
        <taxon>Bacillota</taxon>
        <taxon>Tissierellia</taxon>
        <taxon>Tissierellales</taxon>
        <taxon>Peptoniphilaceae</taxon>
        <taxon>Anaerococcus</taxon>
    </lineage>
</organism>
<feature type="transmembrane region" description="Helical" evidence="1">
    <location>
        <begin position="102"/>
        <end position="121"/>
    </location>
</feature>
<feature type="transmembrane region" description="Helical" evidence="1">
    <location>
        <begin position="199"/>
        <end position="232"/>
    </location>
</feature>
<dbReference type="EMBL" id="PKGS01000003">
    <property type="protein sequence ID" value="PKZ16612.1"/>
    <property type="molecule type" value="Genomic_DNA"/>
</dbReference>
<gene>
    <name evidence="2" type="ORF">CYJ34_05280</name>
</gene>
<keyword evidence="1" id="KW-1133">Transmembrane helix</keyword>
<dbReference type="Proteomes" id="UP000234335">
    <property type="component" value="Unassembled WGS sequence"/>
</dbReference>
<feature type="transmembrane region" description="Helical" evidence="1">
    <location>
        <begin position="161"/>
        <end position="187"/>
    </location>
</feature>
<sequence length="244" mass="28326">MNRLIKYDLKLDRNFLRTIIILQVIFIGLSFICHGFLSTNYLTNPVFAKGIFTISILFFVIINLIYMIKNLGKDFAIKASIFKFSLPISSNKIVWTKICELSLFYISNAIFLSIFLWVLRFKISSDIIYFLLLGLIWMAIIGLIIYFFLQIKRFGQGKIYRFYGVLIIIAIFLLGFFICKYFSFVIINGELQHAGPMNYGFIFPFAIGSMGLYKNITALIYYIMALLLVTFLNKENIKNNIDLS</sequence>
<evidence type="ECO:0000313" key="2">
    <source>
        <dbReference type="EMBL" id="PKZ16612.1"/>
    </source>
</evidence>
<evidence type="ECO:0000256" key="1">
    <source>
        <dbReference type="SAM" id="Phobius"/>
    </source>
</evidence>
<accession>A0A2I1M8Z6</accession>
<protein>
    <recommendedName>
        <fullName evidence="4">ABC transporter permease</fullName>
    </recommendedName>
</protein>
<comment type="caution">
    <text evidence="2">The sequence shown here is derived from an EMBL/GenBank/DDBJ whole genome shotgun (WGS) entry which is preliminary data.</text>
</comment>
<feature type="transmembrane region" description="Helical" evidence="1">
    <location>
        <begin position="20"/>
        <end position="41"/>
    </location>
</feature>